<dbReference type="Proteomes" id="UP001159363">
    <property type="component" value="Chromosome 1"/>
</dbReference>
<dbReference type="Pfam" id="PF14291">
    <property type="entry name" value="DUF4371"/>
    <property type="match status" value="1"/>
</dbReference>
<accession>A0ABQ9ILF8</accession>
<dbReference type="EMBL" id="JARBHB010000001">
    <property type="protein sequence ID" value="KAJ8897543.1"/>
    <property type="molecule type" value="Genomic_DNA"/>
</dbReference>
<keyword evidence="3" id="KW-1185">Reference proteome</keyword>
<dbReference type="PANTHER" id="PTHR45749:SF14">
    <property type="entry name" value="TTF-TYPE DOMAIN-CONTAINING PROTEIN"/>
    <property type="match status" value="1"/>
</dbReference>
<name>A0ABQ9ILF8_9NEOP</name>
<evidence type="ECO:0000259" key="1">
    <source>
        <dbReference type="Pfam" id="PF14291"/>
    </source>
</evidence>
<reference evidence="2 3" key="1">
    <citation type="submission" date="2023-02" db="EMBL/GenBank/DDBJ databases">
        <title>LHISI_Scaffold_Assembly.</title>
        <authorList>
            <person name="Stuart O.P."/>
            <person name="Cleave R."/>
            <person name="Magrath M.J.L."/>
            <person name="Mikheyev A.S."/>
        </authorList>
    </citation>
    <scope>NUCLEOTIDE SEQUENCE [LARGE SCALE GENOMIC DNA]</scope>
    <source>
        <strain evidence="2">Daus_M_001</strain>
        <tissue evidence="2">Leg muscle</tissue>
    </source>
</reference>
<protein>
    <recommendedName>
        <fullName evidence="1">DUF4371 domain-containing protein</fullName>
    </recommendedName>
</protein>
<dbReference type="PANTHER" id="PTHR45749">
    <property type="match status" value="1"/>
</dbReference>
<evidence type="ECO:0000313" key="2">
    <source>
        <dbReference type="EMBL" id="KAJ8897543.1"/>
    </source>
</evidence>
<dbReference type="InterPro" id="IPR025398">
    <property type="entry name" value="DUF4371"/>
</dbReference>
<feature type="domain" description="DUF4371" evidence="1">
    <location>
        <begin position="180"/>
        <end position="288"/>
    </location>
</feature>
<organism evidence="2 3">
    <name type="scientific">Dryococelus australis</name>
    <dbReference type="NCBI Taxonomy" id="614101"/>
    <lineage>
        <taxon>Eukaryota</taxon>
        <taxon>Metazoa</taxon>
        <taxon>Ecdysozoa</taxon>
        <taxon>Arthropoda</taxon>
        <taxon>Hexapoda</taxon>
        <taxon>Insecta</taxon>
        <taxon>Pterygota</taxon>
        <taxon>Neoptera</taxon>
        <taxon>Polyneoptera</taxon>
        <taxon>Phasmatodea</taxon>
        <taxon>Verophasmatodea</taxon>
        <taxon>Anareolatae</taxon>
        <taxon>Phasmatidae</taxon>
        <taxon>Eurycanthinae</taxon>
        <taxon>Dryococelus</taxon>
    </lineage>
</organism>
<comment type="caution">
    <text evidence="2">The sequence shown here is derived from an EMBL/GenBank/DDBJ whole genome shotgun (WGS) entry which is preliminary data.</text>
</comment>
<evidence type="ECO:0000313" key="3">
    <source>
        <dbReference type="Proteomes" id="UP001159363"/>
    </source>
</evidence>
<sequence length="301" mass="34629">MKRQQQQETDFFQRKYKCIEDRDDSASDVNISDSEYEYFCSEDKDAVLITDCKSDPASTSSNNSKRDAVSIRDRESISLCTEDTGAVLLIITRSKVDSTFIVSGFYNWKKASEKFSYHGNSESHKGPEEALLAFNKKPVAAGLSAQVSKEMEEAQKALIIILLELRGNEIPDIKDWLFKQHNWLSHDIQNEILQLLSLTVVRKSNQDIKKNKYFALIVDEMTDYSTKEQVSISLRRVNDDFDVFEYSIGLYETSSTTGDTLATIIEDVLLRLDLPVEEYRCQCYDGTKKYEWPHERRPSCN</sequence>
<gene>
    <name evidence="2" type="ORF">PR048_002891</name>
</gene>
<proteinExistence type="predicted"/>